<organism evidence="1 2">
    <name type="scientific">Diphasiastrum complanatum</name>
    <name type="common">Issler's clubmoss</name>
    <name type="synonym">Lycopodium complanatum</name>
    <dbReference type="NCBI Taxonomy" id="34168"/>
    <lineage>
        <taxon>Eukaryota</taxon>
        <taxon>Viridiplantae</taxon>
        <taxon>Streptophyta</taxon>
        <taxon>Embryophyta</taxon>
        <taxon>Tracheophyta</taxon>
        <taxon>Lycopodiopsida</taxon>
        <taxon>Lycopodiales</taxon>
        <taxon>Lycopodiaceae</taxon>
        <taxon>Lycopodioideae</taxon>
        <taxon>Diphasiastrum</taxon>
    </lineage>
</organism>
<comment type="caution">
    <text evidence="1">The sequence shown here is derived from an EMBL/GenBank/DDBJ whole genome shotgun (WGS) entry which is preliminary data.</text>
</comment>
<gene>
    <name evidence="1" type="ORF">O6H91_06G122100</name>
</gene>
<keyword evidence="2" id="KW-1185">Reference proteome</keyword>
<accession>A0ACC2DI91</accession>
<evidence type="ECO:0000313" key="2">
    <source>
        <dbReference type="Proteomes" id="UP001162992"/>
    </source>
</evidence>
<sequence>MQEAMNLGELPLDCIVTIISHTTPLDACRLASVCHSFALAVRSGAVWAGLLPSDHAAICKKSGESRICNNKKEILGLLLKGIYLEGRRQRYSLLRRSGGLCRILSVSAMNIAWGDDCRFWKWEPSRSSCFSKVAHLLAVCWFEVSGKWTCSLIPGAYSIAWRLKIANPRGGIVHFLSWKKPLQFCFVTSNGVLIEKQLDLAQIPVNGFESWFEFEIGQMVVGGQRLEAQQLDLDFYIKELDCSFWKGGLYLDCLILRPAFCEENVLINEPVRLSEKVRGRPGVF</sequence>
<name>A0ACC2DI91_DIPCM</name>
<reference evidence="2" key="1">
    <citation type="journal article" date="2024" name="Proc. Natl. Acad. Sci. U.S.A.">
        <title>Extraordinary preservation of gene collinearity over three hundred million years revealed in homosporous lycophytes.</title>
        <authorList>
            <person name="Li C."/>
            <person name="Wickell D."/>
            <person name="Kuo L.Y."/>
            <person name="Chen X."/>
            <person name="Nie B."/>
            <person name="Liao X."/>
            <person name="Peng D."/>
            <person name="Ji J."/>
            <person name="Jenkins J."/>
            <person name="Williams M."/>
            <person name="Shu S."/>
            <person name="Plott C."/>
            <person name="Barry K."/>
            <person name="Rajasekar S."/>
            <person name="Grimwood J."/>
            <person name="Han X."/>
            <person name="Sun S."/>
            <person name="Hou Z."/>
            <person name="He W."/>
            <person name="Dai G."/>
            <person name="Sun C."/>
            <person name="Schmutz J."/>
            <person name="Leebens-Mack J.H."/>
            <person name="Li F.W."/>
            <person name="Wang L."/>
        </authorList>
    </citation>
    <scope>NUCLEOTIDE SEQUENCE [LARGE SCALE GENOMIC DNA]</scope>
    <source>
        <strain evidence="2">cv. PW_Plant_1</strain>
    </source>
</reference>
<dbReference type="Proteomes" id="UP001162992">
    <property type="component" value="Chromosome 6"/>
</dbReference>
<dbReference type="EMBL" id="CM055097">
    <property type="protein sequence ID" value="KAJ7553996.1"/>
    <property type="molecule type" value="Genomic_DNA"/>
</dbReference>
<proteinExistence type="predicted"/>
<protein>
    <submittedName>
        <fullName evidence="1">Uncharacterized protein</fullName>
    </submittedName>
</protein>
<evidence type="ECO:0000313" key="1">
    <source>
        <dbReference type="EMBL" id="KAJ7553996.1"/>
    </source>
</evidence>